<dbReference type="Proteomes" id="UP000528608">
    <property type="component" value="Unassembled WGS sequence"/>
</dbReference>
<dbReference type="SUPFAM" id="SSF51971">
    <property type="entry name" value="Nucleotide-binding domain"/>
    <property type="match status" value="1"/>
</dbReference>
<dbReference type="Gene3D" id="3.50.50.60">
    <property type="entry name" value="FAD/NAD(P)-binding domain"/>
    <property type="match status" value="1"/>
</dbReference>
<reference evidence="1 2" key="1">
    <citation type="submission" date="2020-08" db="EMBL/GenBank/DDBJ databases">
        <title>Genomic Encyclopedia of Type Strains, Phase III (KMG-III): the genomes of soil and plant-associated and newly described type strains.</title>
        <authorList>
            <person name="Whitman W."/>
        </authorList>
    </citation>
    <scope>NUCLEOTIDE SEQUENCE [LARGE SCALE GENOMIC DNA]</scope>
    <source>
        <strain evidence="1 2">CECT 3259</strain>
    </source>
</reference>
<sequence>MTGTPRSGHAVVLGAGIAGLLTATVLTKHYGRVTLLDADRLPNTPGRRPGVPQGDHVHALLVGGQRALETLLPGIGAALRQSGAVGVDMGADFLLGTSCG</sequence>
<dbReference type="OrthoDB" id="9790035at2"/>
<dbReference type="EMBL" id="JACHJF010000011">
    <property type="protein sequence ID" value="MBB5120221.1"/>
    <property type="molecule type" value="Genomic_DNA"/>
</dbReference>
<dbReference type="RefSeq" id="WP_102919335.1">
    <property type="nucleotide sequence ID" value="NZ_JACHJF010000011.1"/>
</dbReference>
<evidence type="ECO:0000313" key="1">
    <source>
        <dbReference type="EMBL" id="MBB5120221.1"/>
    </source>
</evidence>
<dbReference type="AlphaFoldDB" id="A0A7W8BDE4"/>
<dbReference type="InterPro" id="IPR036188">
    <property type="entry name" value="FAD/NAD-bd_sf"/>
</dbReference>
<protein>
    <submittedName>
        <fullName evidence="1">2-polyprenyl-6-methoxyphenol hydroxylase-like FAD-dependent oxidoreductase</fullName>
    </submittedName>
</protein>
<proteinExistence type="predicted"/>
<organism evidence="1 2">
    <name type="scientific">Streptomyces eurocidicus</name>
    <name type="common">Streptoverticillium eurocidicus</name>
    <dbReference type="NCBI Taxonomy" id="66423"/>
    <lineage>
        <taxon>Bacteria</taxon>
        <taxon>Bacillati</taxon>
        <taxon>Actinomycetota</taxon>
        <taxon>Actinomycetes</taxon>
        <taxon>Kitasatosporales</taxon>
        <taxon>Streptomycetaceae</taxon>
        <taxon>Streptomyces</taxon>
    </lineage>
</organism>
<gene>
    <name evidence="1" type="ORF">FHS36_003663</name>
</gene>
<comment type="caution">
    <text evidence="1">The sequence shown here is derived from an EMBL/GenBank/DDBJ whole genome shotgun (WGS) entry which is preliminary data.</text>
</comment>
<evidence type="ECO:0000313" key="2">
    <source>
        <dbReference type="Proteomes" id="UP000528608"/>
    </source>
</evidence>
<name>A0A7W8BDE4_STREU</name>
<accession>A0A7W8BDE4</accession>